<name>A0ABM9W212_9FIRM</name>
<dbReference type="Proteomes" id="UP000245702">
    <property type="component" value="Unassembled WGS sequence"/>
</dbReference>
<dbReference type="RefSeq" id="WP_075756210.1">
    <property type="nucleotide sequence ID" value="NZ_CP146991.1"/>
</dbReference>
<sequence length="229" mass="26704">MVYEDGAWQAFLEQIIRLVSRHGYQNFSLSMYPLTKFSKWGGIDKKLIAKYHADSTTMQRYRARKKGYCAYYFLRWKQYAILFKSTGQVPPGIIQDDIFLSISRHSINIRIGESVVIQIVQNDGRITAKLDEKTYKGLKSKLFYAANDAQKKRNAKPLEIEYNKLNGLPCWRGILQQKRRLKRYCTKLAKERRVTLNASNLRFRILRQPHKSKDFGTLPSSDINTEVGV</sequence>
<proteinExistence type="predicted"/>
<keyword evidence="2" id="KW-1185">Reference proteome</keyword>
<gene>
    <name evidence="1" type="ORF">SSPH_01863</name>
</gene>
<comment type="caution">
    <text evidence="1">The sequence shown here is derived from an EMBL/GenBank/DDBJ whole genome shotgun (WGS) entry which is preliminary data.</text>
</comment>
<accession>A0ABM9W212</accession>
<evidence type="ECO:0008006" key="3">
    <source>
        <dbReference type="Google" id="ProtNLM"/>
    </source>
</evidence>
<reference evidence="1 2" key="1">
    <citation type="submission" date="2016-01" db="EMBL/GenBank/DDBJ databases">
        <authorList>
            <person name="Brown R."/>
        </authorList>
    </citation>
    <scope>NUCLEOTIDE SEQUENCE [LARGE SCALE GENOMIC DNA]</scope>
    <source>
        <strain evidence="1">Sporomusa sphaeroides DSM 2875</strain>
    </source>
</reference>
<dbReference type="EMBL" id="FCOW01000008">
    <property type="protein sequence ID" value="CVK19214.1"/>
    <property type="molecule type" value="Genomic_DNA"/>
</dbReference>
<evidence type="ECO:0000313" key="2">
    <source>
        <dbReference type="Proteomes" id="UP000245702"/>
    </source>
</evidence>
<evidence type="ECO:0000313" key="1">
    <source>
        <dbReference type="EMBL" id="CVK19214.1"/>
    </source>
</evidence>
<protein>
    <recommendedName>
        <fullName evidence="3">Transposase</fullName>
    </recommendedName>
</protein>
<organism evidence="1 2">
    <name type="scientific">Sporomusa sphaeroides DSM 2875</name>
    <dbReference type="NCBI Taxonomy" id="1337886"/>
    <lineage>
        <taxon>Bacteria</taxon>
        <taxon>Bacillati</taxon>
        <taxon>Bacillota</taxon>
        <taxon>Negativicutes</taxon>
        <taxon>Selenomonadales</taxon>
        <taxon>Sporomusaceae</taxon>
        <taxon>Sporomusa</taxon>
    </lineage>
</organism>